<evidence type="ECO:0000256" key="1">
    <source>
        <dbReference type="ARBA" id="ARBA00004196"/>
    </source>
</evidence>
<gene>
    <name evidence="6" type="ORF">D5R97_02005</name>
</gene>
<evidence type="ECO:0000259" key="5">
    <source>
        <dbReference type="Pfam" id="PF13407"/>
    </source>
</evidence>
<dbReference type="GO" id="GO:0030313">
    <property type="term" value="C:cell envelope"/>
    <property type="evidence" value="ECO:0007669"/>
    <property type="project" value="UniProtKB-SubCell"/>
</dbReference>
<dbReference type="PROSITE" id="PS51257">
    <property type="entry name" value="PROKAR_LIPOPROTEIN"/>
    <property type="match status" value="1"/>
</dbReference>
<evidence type="ECO:0000256" key="2">
    <source>
        <dbReference type="ARBA" id="ARBA00007639"/>
    </source>
</evidence>
<organism evidence="6 7">
    <name type="scientific">Candidatus Syntrophonatronum acetioxidans</name>
    <dbReference type="NCBI Taxonomy" id="1795816"/>
    <lineage>
        <taxon>Bacteria</taxon>
        <taxon>Bacillati</taxon>
        <taxon>Bacillota</taxon>
        <taxon>Clostridia</taxon>
        <taxon>Eubacteriales</taxon>
        <taxon>Syntrophomonadaceae</taxon>
        <taxon>Candidatus Syntrophonatronum</taxon>
    </lineage>
</organism>
<dbReference type="Gene3D" id="3.40.50.2300">
    <property type="match status" value="2"/>
</dbReference>
<dbReference type="InterPro" id="IPR028082">
    <property type="entry name" value="Peripla_BP_I"/>
</dbReference>
<comment type="similarity">
    <text evidence="2">Belongs to the bacterial solute-binding protein 2 family.</text>
</comment>
<comment type="caution">
    <text evidence="6">The sequence shown here is derived from an EMBL/GenBank/DDBJ whole genome shotgun (WGS) entry which is preliminary data.</text>
</comment>
<feature type="domain" description="Periplasmic binding protein" evidence="5">
    <location>
        <begin position="81"/>
        <end position="343"/>
    </location>
</feature>
<sequence length="368" mass="39750">MKRKNMIAVLLSIFMLLSIFGCGGEFQDRASSDVSQDDSLPDLPESLEDDNDRNVKVLEIEKELMDQLEPMPEKNTGQNIGALLITLANPFWVAMKEAYEKAADEMGVEIEVMAAPTEGDTRSQLETLEAMVAKDFEALIVSPIEPFNLVPGVVKANEKDIKVINLGPPIDKDAVAEAGGHLDGRITVDFEDQGVMGGEYIVERLGDQGGKVAIIQGIPGAGQSEGRTAGAKKVFDNSEKVDLVSVQPGNWDRNTAYNVATNLIQAHPDLKGIFSCNDVMALAAADAMKAAGKRDEMVIVGVDFIPEAQEAIKDGKLDASVGYSMEVYGKAAVVLAMKIIQGHDIPDKVYSPLIIAHQKNIDDFDGFK</sequence>
<dbReference type="InterPro" id="IPR025997">
    <property type="entry name" value="SBP_2_dom"/>
</dbReference>
<dbReference type="Pfam" id="PF13407">
    <property type="entry name" value="Peripla_BP_4"/>
    <property type="match status" value="1"/>
</dbReference>
<feature type="compositionally biased region" description="Acidic residues" evidence="4">
    <location>
        <begin position="35"/>
        <end position="49"/>
    </location>
</feature>
<keyword evidence="3" id="KW-0732">Signal</keyword>
<evidence type="ECO:0000256" key="4">
    <source>
        <dbReference type="SAM" id="MobiDB-lite"/>
    </source>
</evidence>
<dbReference type="GO" id="GO:0030246">
    <property type="term" value="F:carbohydrate binding"/>
    <property type="evidence" value="ECO:0007669"/>
    <property type="project" value="UniProtKB-ARBA"/>
</dbReference>
<feature type="region of interest" description="Disordered" evidence="4">
    <location>
        <begin position="30"/>
        <end position="49"/>
    </location>
</feature>
<comment type="subcellular location">
    <subcellularLocation>
        <location evidence="1">Cell envelope</location>
    </subcellularLocation>
</comment>
<proteinExistence type="inferred from homology"/>
<protein>
    <submittedName>
        <fullName evidence="6">Sugar ABC transporter substrate-binding protein</fullName>
    </submittedName>
</protein>
<name>A0A424YHH4_9FIRM</name>
<dbReference type="PANTHER" id="PTHR46847">
    <property type="entry name" value="D-ALLOSE-BINDING PERIPLASMIC PROTEIN-RELATED"/>
    <property type="match status" value="1"/>
</dbReference>
<dbReference type="PANTHER" id="PTHR46847:SF1">
    <property type="entry name" value="D-ALLOSE-BINDING PERIPLASMIC PROTEIN-RELATED"/>
    <property type="match status" value="1"/>
</dbReference>
<dbReference type="SUPFAM" id="SSF53822">
    <property type="entry name" value="Periplasmic binding protein-like I"/>
    <property type="match status" value="1"/>
</dbReference>
<evidence type="ECO:0000256" key="3">
    <source>
        <dbReference type="ARBA" id="ARBA00022729"/>
    </source>
</evidence>
<evidence type="ECO:0000313" key="7">
    <source>
        <dbReference type="Proteomes" id="UP000285138"/>
    </source>
</evidence>
<dbReference type="Proteomes" id="UP000285138">
    <property type="component" value="Unassembled WGS sequence"/>
</dbReference>
<accession>A0A424YHH4</accession>
<dbReference type="AlphaFoldDB" id="A0A424YHH4"/>
<evidence type="ECO:0000313" key="6">
    <source>
        <dbReference type="EMBL" id="RQD77605.1"/>
    </source>
</evidence>
<dbReference type="CDD" id="cd06320">
    <property type="entry name" value="PBP1_allose_binding"/>
    <property type="match status" value="1"/>
</dbReference>
<dbReference type="EMBL" id="QZAA01000061">
    <property type="protein sequence ID" value="RQD77605.1"/>
    <property type="molecule type" value="Genomic_DNA"/>
</dbReference>
<reference evidence="6 7" key="1">
    <citation type="submission" date="2018-08" db="EMBL/GenBank/DDBJ databases">
        <title>The metabolism and importance of syntrophic acetate oxidation coupled to methane or sulfide production in haloalkaline environments.</title>
        <authorList>
            <person name="Timmers P.H.A."/>
            <person name="Vavourakis C.D."/>
            <person name="Sorokin D.Y."/>
            <person name="Sinninghe Damste J.S."/>
            <person name="Muyzer G."/>
            <person name="Stams A.J.M."/>
            <person name="Plugge C.M."/>
        </authorList>
    </citation>
    <scope>NUCLEOTIDE SEQUENCE [LARGE SCALE GENOMIC DNA]</scope>
    <source>
        <strain evidence="6">MSAO_Bac1</strain>
    </source>
</reference>